<evidence type="ECO:0000313" key="1">
    <source>
        <dbReference type="EMBL" id="KAJ9600801.1"/>
    </source>
</evidence>
<evidence type="ECO:0000313" key="2">
    <source>
        <dbReference type="Proteomes" id="UP001233999"/>
    </source>
</evidence>
<proteinExistence type="predicted"/>
<comment type="caution">
    <text evidence="1">The sequence shown here is derived from an EMBL/GenBank/DDBJ whole genome shotgun (WGS) entry which is preliminary data.</text>
</comment>
<feature type="non-terminal residue" evidence="1">
    <location>
        <position position="52"/>
    </location>
</feature>
<name>A0AAD8AKK9_DIPPU</name>
<dbReference type="AlphaFoldDB" id="A0AAD8AKK9"/>
<gene>
    <name evidence="1" type="ORF">L9F63_001013</name>
</gene>
<sequence>IKKNLMKFIESVFYCFKLNDKVTESHIIGSSVHQQREEEEFLPIDITSVVKK</sequence>
<dbReference type="EMBL" id="JASPKZ010000045">
    <property type="protein sequence ID" value="KAJ9600801.1"/>
    <property type="molecule type" value="Genomic_DNA"/>
</dbReference>
<keyword evidence="2" id="KW-1185">Reference proteome</keyword>
<protein>
    <submittedName>
        <fullName evidence="1">Uncharacterized protein</fullName>
    </submittedName>
</protein>
<reference evidence="1" key="2">
    <citation type="submission" date="2023-05" db="EMBL/GenBank/DDBJ databases">
        <authorList>
            <person name="Fouks B."/>
        </authorList>
    </citation>
    <scope>NUCLEOTIDE SEQUENCE</scope>
    <source>
        <strain evidence="1">Stay&amp;Tobe</strain>
        <tissue evidence="1">Testes</tissue>
    </source>
</reference>
<dbReference type="Proteomes" id="UP001233999">
    <property type="component" value="Unassembled WGS sequence"/>
</dbReference>
<accession>A0AAD8AKK9</accession>
<feature type="non-terminal residue" evidence="1">
    <location>
        <position position="1"/>
    </location>
</feature>
<organism evidence="1 2">
    <name type="scientific">Diploptera punctata</name>
    <name type="common">Pacific beetle cockroach</name>
    <dbReference type="NCBI Taxonomy" id="6984"/>
    <lineage>
        <taxon>Eukaryota</taxon>
        <taxon>Metazoa</taxon>
        <taxon>Ecdysozoa</taxon>
        <taxon>Arthropoda</taxon>
        <taxon>Hexapoda</taxon>
        <taxon>Insecta</taxon>
        <taxon>Pterygota</taxon>
        <taxon>Neoptera</taxon>
        <taxon>Polyneoptera</taxon>
        <taxon>Dictyoptera</taxon>
        <taxon>Blattodea</taxon>
        <taxon>Blaberoidea</taxon>
        <taxon>Blaberidae</taxon>
        <taxon>Diplopterinae</taxon>
        <taxon>Diploptera</taxon>
    </lineage>
</organism>
<reference evidence="1" key="1">
    <citation type="journal article" date="2023" name="IScience">
        <title>Live-bearing cockroach genome reveals convergent evolutionary mechanisms linked to viviparity in insects and beyond.</title>
        <authorList>
            <person name="Fouks B."/>
            <person name="Harrison M.C."/>
            <person name="Mikhailova A.A."/>
            <person name="Marchal E."/>
            <person name="English S."/>
            <person name="Carruthers M."/>
            <person name="Jennings E.C."/>
            <person name="Chiamaka E.L."/>
            <person name="Frigard R.A."/>
            <person name="Pippel M."/>
            <person name="Attardo G.M."/>
            <person name="Benoit J.B."/>
            <person name="Bornberg-Bauer E."/>
            <person name="Tobe S.S."/>
        </authorList>
    </citation>
    <scope>NUCLEOTIDE SEQUENCE</scope>
    <source>
        <strain evidence="1">Stay&amp;Tobe</strain>
    </source>
</reference>